<accession>I0EUK4</accession>
<gene>
    <name evidence="7" type="ordered locus">HCD_08195</name>
</gene>
<dbReference type="Pfam" id="PF03750">
    <property type="entry name" value="Csm2_III-A"/>
    <property type="match status" value="1"/>
</dbReference>
<evidence type="ECO:0000256" key="2">
    <source>
        <dbReference type="ARBA" id="ARBA00006896"/>
    </source>
</evidence>
<keyword evidence="4" id="KW-0694">RNA-binding</keyword>
<evidence type="ECO:0000256" key="5">
    <source>
        <dbReference type="ARBA" id="ARBA00023118"/>
    </source>
</evidence>
<dbReference type="Proteomes" id="UP000005013">
    <property type="component" value="Chromosome"/>
</dbReference>
<dbReference type="OrthoDB" id="9803002at2"/>
<dbReference type="PATRIC" id="fig|1163745.3.peg.1738"/>
<evidence type="ECO:0000313" key="7">
    <source>
        <dbReference type="EMBL" id="AFI06623.1"/>
    </source>
</evidence>
<dbReference type="GO" id="GO:0051607">
    <property type="term" value="P:defense response to virus"/>
    <property type="evidence" value="ECO:0007669"/>
    <property type="project" value="UniProtKB-KW"/>
</dbReference>
<dbReference type="AlphaFoldDB" id="I0EUK4"/>
<proteinExistence type="inferred from homology"/>
<evidence type="ECO:0000256" key="1">
    <source>
        <dbReference type="ARBA" id="ARBA00003640"/>
    </source>
</evidence>
<dbReference type="EMBL" id="CP003481">
    <property type="protein sequence ID" value="AFI06623.1"/>
    <property type="molecule type" value="Genomic_DNA"/>
</dbReference>
<dbReference type="KEGG" id="hcm:HCD_08195"/>
<keyword evidence="8" id="KW-1185">Reference proteome</keyword>
<evidence type="ECO:0000256" key="3">
    <source>
        <dbReference type="ARBA" id="ARBA00016118"/>
    </source>
</evidence>
<evidence type="ECO:0000256" key="4">
    <source>
        <dbReference type="ARBA" id="ARBA00022884"/>
    </source>
</evidence>
<evidence type="ECO:0000313" key="8">
    <source>
        <dbReference type="Proteomes" id="UP000005013"/>
    </source>
</evidence>
<dbReference type="InterPro" id="IPR010149">
    <property type="entry name" value="CRISPR-assoc_prot_Csm2_III-A"/>
</dbReference>
<dbReference type="RefSeq" id="WP_014660088.1">
    <property type="nucleotide sequence ID" value="NC_017735.1"/>
</dbReference>
<dbReference type="HOGENOM" id="CLU_2935162_0_0_7"/>
<comment type="function">
    <text evidence="1">This subunit may be involved in monitoring complementarity of crRNA and target RNA.</text>
</comment>
<reference evidence="7 8" key="1">
    <citation type="journal article" date="2013" name="PLoS ONE">
        <title>Sequence Divergence and Conservation in Genomes ofHelicobacter cetorum Strains from a Dolphin and a Whale.</title>
        <authorList>
            <person name="Kersulyte D."/>
            <person name="Rossi M."/>
            <person name="Berg D.E."/>
        </authorList>
    </citation>
    <scope>NUCLEOTIDE SEQUENCE [LARGE SCALE GENOMIC DNA]</scope>
    <source>
        <strain evidence="7 8">MIT 99-5656</strain>
    </source>
</reference>
<evidence type="ECO:0000256" key="6">
    <source>
        <dbReference type="ARBA" id="ARBA00031723"/>
    </source>
</evidence>
<sequence length="60" mass="7192">MGYKDNKEYKENILPIIQMLRSKIAYVRARKVINATFYEMMETCIKQAKAKEKLEVLPYF</sequence>
<comment type="similarity">
    <text evidence="2">Belongs to the CRISPR-associated Csm2 family.</text>
</comment>
<name>I0EUK4_HELCM</name>
<dbReference type="GO" id="GO:0003723">
    <property type="term" value="F:RNA binding"/>
    <property type="evidence" value="ECO:0007669"/>
    <property type="project" value="UniProtKB-KW"/>
</dbReference>
<protein>
    <recommendedName>
        <fullName evidence="3">CRISPR system Cms protein Csm2</fullName>
    </recommendedName>
    <alternativeName>
        <fullName evidence="6">CRISPR type III A-associated protein Csm2</fullName>
    </alternativeName>
</protein>
<organism evidence="7 8">
    <name type="scientific">Helicobacter cetorum (strain ATCC BAA-540 / CCUG 52418 / MIT 99-5656)</name>
    <dbReference type="NCBI Taxonomy" id="1163745"/>
    <lineage>
        <taxon>Bacteria</taxon>
        <taxon>Pseudomonadati</taxon>
        <taxon>Campylobacterota</taxon>
        <taxon>Epsilonproteobacteria</taxon>
        <taxon>Campylobacterales</taxon>
        <taxon>Helicobacteraceae</taxon>
        <taxon>Helicobacter</taxon>
    </lineage>
</organism>
<keyword evidence="5" id="KW-0051">Antiviral defense</keyword>